<evidence type="ECO:0000313" key="3">
    <source>
        <dbReference type="Proteomes" id="UP000808146"/>
    </source>
</evidence>
<dbReference type="Proteomes" id="UP000808146">
    <property type="component" value="Unassembled WGS sequence"/>
</dbReference>
<dbReference type="SUPFAM" id="SSF47336">
    <property type="entry name" value="ACP-like"/>
    <property type="match status" value="1"/>
</dbReference>
<dbReference type="InterPro" id="IPR009081">
    <property type="entry name" value="PP-bd_ACP"/>
</dbReference>
<dbReference type="PROSITE" id="PS50075">
    <property type="entry name" value="CARRIER"/>
    <property type="match status" value="1"/>
</dbReference>
<name>A0A9D7QLF3_9RHOO</name>
<dbReference type="EMBL" id="JADKBR010000017">
    <property type="protein sequence ID" value="MBK8891317.1"/>
    <property type="molecule type" value="Genomic_DNA"/>
</dbReference>
<dbReference type="Pfam" id="PF00550">
    <property type="entry name" value="PP-binding"/>
    <property type="match status" value="1"/>
</dbReference>
<feature type="domain" description="Carrier" evidence="1">
    <location>
        <begin position="1"/>
        <end position="77"/>
    </location>
</feature>
<dbReference type="InterPro" id="IPR036736">
    <property type="entry name" value="ACP-like_sf"/>
</dbReference>
<proteinExistence type="predicted"/>
<sequence>MDSLTLIREFLDSRLEIAPETVLPESKLDDLNVDSLMLAEIMFEFEDRFNLTLHRNLKSPRTVGDLVALMDRLRSEQG</sequence>
<protein>
    <submittedName>
        <fullName evidence="2">Acyl carrier protein</fullName>
    </submittedName>
</protein>
<reference evidence="2" key="1">
    <citation type="submission" date="2020-10" db="EMBL/GenBank/DDBJ databases">
        <title>Connecting structure to function with the recovery of over 1000 high-quality activated sludge metagenome-assembled genomes encoding full-length rRNA genes using long-read sequencing.</title>
        <authorList>
            <person name="Singleton C.M."/>
            <person name="Petriglieri F."/>
            <person name="Kristensen J.M."/>
            <person name="Kirkegaard R.H."/>
            <person name="Michaelsen T.Y."/>
            <person name="Andersen M.H."/>
            <person name="Karst S.M."/>
            <person name="Dueholm M.S."/>
            <person name="Nielsen P.H."/>
            <person name="Albertsen M."/>
        </authorList>
    </citation>
    <scope>NUCLEOTIDE SEQUENCE</scope>
    <source>
        <strain evidence="2">OdNE_18-Q3-R46-58_BAT3C.305</strain>
    </source>
</reference>
<gene>
    <name evidence="2" type="ORF">IPN75_13645</name>
</gene>
<comment type="caution">
    <text evidence="2">The sequence shown here is derived from an EMBL/GenBank/DDBJ whole genome shotgun (WGS) entry which is preliminary data.</text>
</comment>
<dbReference type="Gene3D" id="1.10.1200.10">
    <property type="entry name" value="ACP-like"/>
    <property type="match status" value="1"/>
</dbReference>
<evidence type="ECO:0000313" key="2">
    <source>
        <dbReference type="EMBL" id="MBK8891317.1"/>
    </source>
</evidence>
<evidence type="ECO:0000259" key="1">
    <source>
        <dbReference type="PROSITE" id="PS50075"/>
    </source>
</evidence>
<organism evidence="2 3">
    <name type="scientific">Candidatus Dechloromonas phosphorivorans</name>
    <dbReference type="NCBI Taxonomy" id="2899244"/>
    <lineage>
        <taxon>Bacteria</taxon>
        <taxon>Pseudomonadati</taxon>
        <taxon>Pseudomonadota</taxon>
        <taxon>Betaproteobacteria</taxon>
        <taxon>Rhodocyclales</taxon>
        <taxon>Azonexaceae</taxon>
        <taxon>Dechloromonas</taxon>
    </lineage>
</organism>
<dbReference type="AlphaFoldDB" id="A0A9D7QLF3"/>
<accession>A0A9D7QLF3</accession>